<dbReference type="PANTHER" id="PTHR47510:SF3">
    <property type="entry name" value="ENDO_EXONUCLEASE_PHOSPHATASE DOMAIN-CONTAINING PROTEIN"/>
    <property type="match status" value="1"/>
</dbReference>
<dbReference type="RefSeq" id="XP_065665617.1">
    <property type="nucleotide sequence ID" value="XM_065809545.1"/>
</dbReference>
<organism evidence="1 2">
    <name type="scientific">Hydra vulgaris</name>
    <name type="common">Hydra</name>
    <name type="synonym">Hydra attenuata</name>
    <dbReference type="NCBI Taxonomy" id="6087"/>
    <lineage>
        <taxon>Eukaryota</taxon>
        <taxon>Metazoa</taxon>
        <taxon>Cnidaria</taxon>
        <taxon>Hydrozoa</taxon>
        <taxon>Hydroidolina</taxon>
        <taxon>Anthoathecata</taxon>
        <taxon>Aplanulata</taxon>
        <taxon>Hydridae</taxon>
        <taxon>Hydra</taxon>
    </lineage>
</organism>
<reference evidence="2" key="1">
    <citation type="submission" date="2025-08" db="UniProtKB">
        <authorList>
            <consortium name="RefSeq"/>
        </authorList>
    </citation>
    <scope>IDENTIFICATION</scope>
</reference>
<protein>
    <submittedName>
        <fullName evidence="2">Uncharacterized protein LOC136087038</fullName>
    </submittedName>
</protein>
<evidence type="ECO:0000313" key="2">
    <source>
        <dbReference type="RefSeq" id="XP_065665617.1"/>
    </source>
</evidence>
<keyword evidence="1" id="KW-1185">Reference proteome</keyword>
<proteinExistence type="predicted"/>
<name>A0ABM4CUL2_HYDVU</name>
<dbReference type="GeneID" id="136087038"/>
<evidence type="ECO:0000313" key="1">
    <source>
        <dbReference type="Proteomes" id="UP001652625"/>
    </source>
</evidence>
<sequence>MRIRKELFVQAKIHRVNGKYAKVIYNRLVLREMKNENEGVESKILTMNISKTMHNNEANLTKLISPIFEILKYNKNDYNFLIEIDINCLNNEYYKPEEFKREKHFSDHFLVFHIAREVLSNIDNKKIFVTYRNLSIKNLNNLKKKLQIVRWDNVYSSTDPNTAFDNFSSTFQNIFDNICPKITTEIKNKGYKNPWMTITLIKALKRKQKLYVKFLKSKNKDDEKTYKNSKKFFQHNIKEAKIRYFSNQLDNHKFDIKRTWAVINQLTGREKKKHTCLPQKLISDKKIITSKTNICQEFNKYFVNVGPSLASNIAQPNKTFNNFSGEKPNTSINNEKITKLEFNKAIIELKRNNSCEYDGISSNVAIYVMDSICKPLFYLISSSFENSIFPDKLKLAKINPILKKGDCNNISNYRPISLLPVFSKVYERVIYNRVNKYFTLNNLLYKNQFGF</sequence>
<dbReference type="PANTHER" id="PTHR47510">
    <property type="entry name" value="REVERSE TRANSCRIPTASE DOMAIN-CONTAINING PROTEIN"/>
    <property type="match status" value="1"/>
</dbReference>
<gene>
    <name evidence="2" type="primary">LOC136087038</name>
</gene>
<accession>A0ABM4CUL2</accession>
<dbReference type="Proteomes" id="UP001652625">
    <property type="component" value="Chromosome 11"/>
</dbReference>